<dbReference type="RefSeq" id="WP_107013023.1">
    <property type="nucleotide sequence ID" value="NZ_CP028136.1"/>
</dbReference>
<evidence type="ECO:0000313" key="3">
    <source>
        <dbReference type="Proteomes" id="UP000241507"/>
    </source>
</evidence>
<feature type="chain" id="PRO_5015304841" description="DUF5004 domain-containing protein" evidence="1">
    <location>
        <begin position="21"/>
        <end position="152"/>
    </location>
</feature>
<dbReference type="OrthoDB" id="1450115at2"/>
<reference evidence="3" key="1">
    <citation type="submission" date="2018-03" db="EMBL/GenBank/DDBJ databases">
        <title>Gramella fulva sp. nov., isolated from a dry surface of tidal flat.</title>
        <authorList>
            <person name="Hwang S.H."/>
            <person name="Hwang W.M."/>
            <person name="Kang K."/>
            <person name="Ahn T.-Y."/>
        </authorList>
    </citation>
    <scope>NUCLEOTIDE SEQUENCE [LARGE SCALE GENOMIC DNA]</scope>
    <source>
        <strain evidence="3">SH35</strain>
    </source>
</reference>
<dbReference type="KEGG" id="grs:C7S20_13805"/>
<evidence type="ECO:0000256" key="1">
    <source>
        <dbReference type="SAM" id="SignalP"/>
    </source>
</evidence>
<dbReference type="Proteomes" id="UP000241507">
    <property type="component" value="Chromosome"/>
</dbReference>
<evidence type="ECO:0000313" key="2">
    <source>
        <dbReference type="EMBL" id="AVR46249.1"/>
    </source>
</evidence>
<keyword evidence="1" id="KW-0732">Signal</keyword>
<dbReference type="AlphaFoldDB" id="A0A2R3Z7K6"/>
<accession>A0A2R3Z7K6</accession>
<proteinExistence type="predicted"/>
<feature type="signal peptide" evidence="1">
    <location>
        <begin position="1"/>
        <end position="20"/>
    </location>
</feature>
<name>A0A2R3Z7K6_9FLAO</name>
<gene>
    <name evidence="2" type="ORF">C7S20_13805</name>
</gene>
<dbReference type="PROSITE" id="PS51257">
    <property type="entry name" value="PROKAR_LIPOPROTEIN"/>
    <property type="match status" value="1"/>
</dbReference>
<protein>
    <recommendedName>
        <fullName evidence="4">DUF5004 domain-containing protein</fullName>
    </recommendedName>
</protein>
<evidence type="ECO:0008006" key="4">
    <source>
        <dbReference type="Google" id="ProtNLM"/>
    </source>
</evidence>
<sequence length="152" mass="16999">MKKLKLLLAAVSLMVITSCGKDNDDILSTDAQVKELKLLLQDGNWKISNFVKNQEDLTAYYSDIVFSFENNNVLKAVSAGNEIPGTWRISNDTGNDVDSYFDVDFNLFFNDDSKLKELRNDYSVISANSEKINLEIGENPLGNTVSLSFSKN</sequence>
<organism evidence="2 3">
    <name type="scientific">Christiangramia fulva</name>
    <dbReference type="NCBI Taxonomy" id="2126553"/>
    <lineage>
        <taxon>Bacteria</taxon>
        <taxon>Pseudomonadati</taxon>
        <taxon>Bacteroidota</taxon>
        <taxon>Flavobacteriia</taxon>
        <taxon>Flavobacteriales</taxon>
        <taxon>Flavobacteriaceae</taxon>
        <taxon>Christiangramia</taxon>
    </lineage>
</organism>
<dbReference type="EMBL" id="CP028136">
    <property type="protein sequence ID" value="AVR46249.1"/>
    <property type="molecule type" value="Genomic_DNA"/>
</dbReference>
<keyword evidence="3" id="KW-1185">Reference proteome</keyword>